<feature type="transmembrane region" description="Helical" evidence="7">
    <location>
        <begin position="68"/>
        <end position="93"/>
    </location>
</feature>
<keyword evidence="6 7" id="KW-0472">Membrane</keyword>
<feature type="transmembrane region" description="Helical" evidence="7">
    <location>
        <begin position="161"/>
        <end position="180"/>
    </location>
</feature>
<keyword evidence="4 7" id="KW-0812">Transmembrane</keyword>
<dbReference type="Proteomes" id="UP000249769">
    <property type="component" value="Unassembled WGS sequence"/>
</dbReference>
<evidence type="ECO:0000256" key="2">
    <source>
        <dbReference type="ARBA" id="ARBA00022448"/>
    </source>
</evidence>
<dbReference type="InterPro" id="IPR000515">
    <property type="entry name" value="MetI-like"/>
</dbReference>
<gene>
    <name evidence="9" type="ORF">DI595_00460</name>
</gene>
<evidence type="ECO:0000256" key="5">
    <source>
        <dbReference type="ARBA" id="ARBA00022989"/>
    </source>
</evidence>
<evidence type="ECO:0000313" key="10">
    <source>
        <dbReference type="Proteomes" id="UP000249769"/>
    </source>
</evidence>
<sequence length="299" mass="33215">MAQRTETAKATASRYGLLLVISLYCIMPFVWLLMAAFDADATLFLKVPEQFSLANLFRVFLEQDGLRWLMNSLIVCGLSTVLVLILAGFGGYALSRTQAWWKRPFLYSIILIRVLPTTALIVPLYKVMLGGNQLIASVVRPIVDPEYFRATMRIVGFIDGYLGLIVLMATMHLPLALWIMKTFFDTVPREYEEAAIMDGATFAQRLRRVLIPLAMPGLAASGLFAFIAAWGDFLLPLTFISSPELRMLPLGIYSAFLRTSEIDYGLLAAIATIYTVPAVIAFAFARRFLVQTFGGGLKG</sequence>
<reference evidence="9 10" key="1">
    <citation type="submission" date="2017-08" db="EMBL/GenBank/DDBJ databases">
        <title>Infants hospitalized years apart are colonized by the same room-sourced microbial strains.</title>
        <authorList>
            <person name="Brooks B."/>
            <person name="Olm M.R."/>
            <person name="Firek B.A."/>
            <person name="Baker R."/>
            <person name="Thomas B.C."/>
            <person name="Morowitz M.J."/>
            <person name="Banfield J.F."/>
        </authorList>
    </citation>
    <scope>NUCLEOTIDE SEQUENCE [LARGE SCALE GENOMIC DNA]</scope>
    <source>
        <strain evidence="9">S2_009_000_R2_73</strain>
    </source>
</reference>
<feature type="transmembrane region" description="Helical" evidence="7">
    <location>
        <begin position="12"/>
        <end position="37"/>
    </location>
</feature>
<feature type="transmembrane region" description="Helical" evidence="7">
    <location>
        <begin position="264"/>
        <end position="285"/>
    </location>
</feature>
<dbReference type="CDD" id="cd06261">
    <property type="entry name" value="TM_PBP2"/>
    <property type="match status" value="1"/>
</dbReference>
<evidence type="ECO:0000259" key="8">
    <source>
        <dbReference type="PROSITE" id="PS50928"/>
    </source>
</evidence>
<name>A0A2W5FGH8_9HYPH</name>
<dbReference type="Pfam" id="PF00528">
    <property type="entry name" value="BPD_transp_1"/>
    <property type="match status" value="1"/>
</dbReference>
<dbReference type="GO" id="GO:0005886">
    <property type="term" value="C:plasma membrane"/>
    <property type="evidence" value="ECO:0007669"/>
    <property type="project" value="UniProtKB-SubCell"/>
</dbReference>
<evidence type="ECO:0000256" key="1">
    <source>
        <dbReference type="ARBA" id="ARBA00004651"/>
    </source>
</evidence>
<evidence type="ECO:0000256" key="7">
    <source>
        <dbReference type="RuleBase" id="RU363032"/>
    </source>
</evidence>
<dbReference type="SUPFAM" id="SSF161098">
    <property type="entry name" value="MetI-like"/>
    <property type="match status" value="1"/>
</dbReference>
<evidence type="ECO:0000313" key="9">
    <source>
        <dbReference type="EMBL" id="PZP54398.1"/>
    </source>
</evidence>
<keyword evidence="2 7" id="KW-0813">Transport</keyword>
<evidence type="ECO:0000256" key="6">
    <source>
        <dbReference type="ARBA" id="ARBA00023136"/>
    </source>
</evidence>
<protein>
    <submittedName>
        <fullName evidence="9">Carbohydrate ABC transporter permease</fullName>
    </submittedName>
</protein>
<accession>A0A2W5FGH8</accession>
<dbReference type="InterPro" id="IPR035906">
    <property type="entry name" value="MetI-like_sf"/>
</dbReference>
<evidence type="ECO:0000256" key="4">
    <source>
        <dbReference type="ARBA" id="ARBA00022692"/>
    </source>
</evidence>
<feature type="domain" description="ABC transmembrane type-1" evidence="8">
    <location>
        <begin position="69"/>
        <end position="285"/>
    </location>
</feature>
<comment type="similarity">
    <text evidence="7">Belongs to the binding-protein-dependent transport system permease family.</text>
</comment>
<comment type="caution">
    <text evidence="9">The sequence shown here is derived from an EMBL/GenBank/DDBJ whole genome shotgun (WGS) entry which is preliminary data.</text>
</comment>
<dbReference type="PANTHER" id="PTHR32243:SF18">
    <property type="entry name" value="INNER MEMBRANE ABC TRANSPORTER PERMEASE PROTEIN YCJP"/>
    <property type="match status" value="1"/>
</dbReference>
<dbReference type="AlphaFoldDB" id="A0A2W5FGH8"/>
<dbReference type="PANTHER" id="PTHR32243">
    <property type="entry name" value="MALTOSE TRANSPORT SYSTEM PERMEASE-RELATED"/>
    <property type="match status" value="1"/>
</dbReference>
<dbReference type="EMBL" id="QFOL01000001">
    <property type="protein sequence ID" value="PZP54398.1"/>
    <property type="molecule type" value="Genomic_DNA"/>
</dbReference>
<dbReference type="PROSITE" id="PS50928">
    <property type="entry name" value="ABC_TM1"/>
    <property type="match status" value="1"/>
</dbReference>
<organism evidence="9 10">
    <name type="scientific">Agrobacterium fabrum</name>
    <dbReference type="NCBI Taxonomy" id="1176649"/>
    <lineage>
        <taxon>Bacteria</taxon>
        <taxon>Pseudomonadati</taxon>
        <taxon>Pseudomonadota</taxon>
        <taxon>Alphaproteobacteria</taxon>
        <taxon>Hyphomicrobiales</taxon>
        <taxon>Rhizobiaceae</taxon>
        <taxon>Rhizobium/Agrobacterium group</taxon>
        <taxon>Agrobacterium</taxon>
        <taxon>Agrobacterium tumefaciens complex</taxon>
    </lineage>
</organism>
<feature type="transmembrane region" description="Helical" evidence="7">
    <location>
        <begin position="105"/>
        <end position="125"/>
    </location>
</feature>
<dbReference type="GO" id="GO:0055085">
    <property type="term" value="P:transmembrane transport"/>
    <property type="evidence" value="ECO:0007669"/>
    <property type="project" value="InterPro"/>
</dbReference>
<comment type="subcellular location">
    <subcellularLocation>
        <location evidence="1 7">Cell membrane</location>
        <topology evidence="1 7">Multi-pass membrane protein</topology>
    </subcellularLocation>
</comment>
<keyword evidence="5 7" id="KW-1133">Transmembrane helix</keyword>
<evidence type="ECO:0000256" key="3">
    <source>
        <dbReference type="ARBA" id="ARBA00022475"/>
    </source>
</evidence>
<feature type="transmembrane region" description="Helical" evidence="7">
    <location>
        <begin position="209"/>
        <end position="230"/>
    </location>
</feature>
<proteinExistence type="inferred from homology"/>
<dbReference type="Gene3D" id="1.10.3720.10">
    <property type="entry name" value="MetI-like"/>
    <property type="match status" value="1"/>
</dbReference>
<keyword evidence="3" id="KW-1003">Cell membrane</keyword>
<dbReference type="InterPro" id="IPR050901">
    <property type="entry name" value="BP-dep_ABC_trans_perm"/>
</dbReference>